<organism evidence="1 2">
    <name type="scientific">Panagrolaimus sp. JU765</name>
    <dbReference type="NCBI Taxonomy" id="591449"/>
    <lineage>
        <taxon>Eukaryota</taxon>
        <taxon>Metazoa</taxon>
        <taxon>Ecdysozoa</taxon>
        <taxon>Nematoda</taxon>
        <taxon>Chromadorea</taxon>
        <taxon>Rhabditida</taxon>
        <taxon>Tylenchina</taxon>
        <taxon>Panagrolaimomorpha</taxon>
        <taxon>Panagrolaimoidea</taxon>
        <taxon>Panagrolaimidae</taxon>
        <taxon>Panagrolaimus</taxon>
    </lineage>
</organism>
<sequence>MVLLGIFPFFVFVDGKLNKERTFEDGFGSIRTTHSARLRNGVEGWTDWPKFCDYDNEVSVRCLNEKINPNATIELWDDDEDRDYLLKIFKWNLVKVGGQIDAHFHPQFTYRDYARKQYTNDDFVELFWMFRNPCNDGKDYRRGDLLTERILFY</sequence>
<evidence type="ECO:0000313" key="2">
    <source>
        <dbReference type="WBParaSite" id="JU765_v2.g6684.t1"/>
    </source>
</evidence>
<name>A0AC34RGU9_9BILA</name>
<dbReference type="Proteomes" id="UP000887576">
    <property type="component" value="Unplaced"/>
</dbReference>
<accession>A0AC34RGU9</accession>
<proteinExistence type="predicted"/>
<dbReference type="WBParaSite" id="JU765_v2.g6684.t1">
    <property type="protein sequence ID" value="JU765_v2.g6684.t1"/>
    <property type="gene ID" value="JU765_v2.g6684"/>
</dbReference>
<evidence type="ECO:0000313" key="1">
    <source>
        <dbReference type="Proteomes" id="UP000887576"/>
    </source>
</evidence>
<protein>
    <submittedName>
        <fullName evidence="2">Uncharacterized protein</fullName>
    </submittedName>
</protein>
<reference evidence="2" key="1">
    <citation type="submission" date="2022-11" db="UniProtKB">
        <authorList>
            <consortium name="WormBaseParasite"/>
        </authorList>
    </citation>
    <scope>IDENTIFICATION</scope>
</reference>